<evidence type="ECO:0000313" key="3">
    <source>
        <dbReference type="Proteomes" id="UP000034301"/>
    </source>
</evidence>
<gene>
    <name evidence="2" type="ORF">UT78_C0001G0062</name>
</gene>
<evidence type="ECO:0000256" key="1">
    <source>
        <dbReference type="SAM" id="Phobius"/>
    </source>
</evidence>
<evidence type="ECO:0000313" key="2">
    <source>
        <dbReference type="EMBL" id="KKR43876.1"/>
    </source>
</evidence>
<dbReference type="EMBL" id="LBYC01000001">
    <property type="protein sequence ID" value="KKR43876.1"/>
    <property type="molecule type" value="Genomic_DNA"/>
</dbReference>
<comment type="caution">
    <text evidence="2">The sequence shown here is derived from an EMBL/GenBank/DDBJ whole genome shotgun (WGS) entry which is preliminary data.</text>
</comment>
<organism evidence="2 3">
    <name type="scientific">Candidatus Nomurabacteria bacterium GW2011_GWF2_40_12</name>
    <dbReference type="NCBI Taxonomy" id="1618776"/>
    <lineage>
        <taxon>Bacteria</taxon>
        <taxon>Candidatus Nomuraibacteriota</taxon>
    </lineage>
</organism>
<keyword evidence="1" id="KW-1133">Transmembrane helix</keyword>
<feature type="transmembrane region" description="Helical" evidence="1">
    <location>
        <begin position="23"/>
        <end position="44"/>
    </location>
</feature>
<evidence type="ECO:0008006" key="4">
    <source>
        <dbReference type="Google" id="ProtNLM"/>
    </source>
</evidence>
<dbReference type="Proteomes" id="UP000034301">
    <property type="component" value="Unassembled WGS sequence"/>
</dbReference>
<accession>A0A0G0R2C3</accession>
<reference evidence="2 3" key="1">
    <citation type="journal article" date="2015" name="Nature">
        <title>rRNA introns, odd ribosomes, and small enigmatic genomes across a large radiation of phyla.</title>
        <authorList>
            <person name="Brown C.T."/>
            <person name="Hug L.A."/>
            <person name="Thomas B.C."/>
            <person name="Sharon I."/>
            <person name="Castelle C.J."/>
            <person name="Singh A."/>
            <person name="Wilkins M.J."/>
            <person name="Williams K.H."/>
            <person name="Banfield J.F."/>
        </authorList>
    </citation>
    <scope>NUCLEOTIDE SEQUENCE [LARGE SCALE GENOMIC DNA]</scope>
</reference>
<protein>
    <recommendedName>
        <fullName evidence="4">POTRA domain-containing protein</fullName>
    </recommendedName>
</protein>
<keyword evidence="1" id="KW-0472">Membrane</keyword>
<proteinExistence type="predicted"/>
<name>A0A0G0R2C3_9BACT</name>
<sequence>MQKRNVLNSPRLTELKKRRRKAVLNKILLSLLGLVIVFFLFAYLSRLKNLNIAEIQVMGNEIVDTGEIQATVEGEVAGKYLWLFPKGNILIYPQDSIKSTLLDKFKRIKKIDLSIEDNKTLIINVTERVAKYTWCGDAPFQIEEKCHFLDEDGYIFDEAPYFSGEVYFKFFGQPVSVHNYFPEQNFNQLVSFIDMLVEMKLKPVSLYITLNKDAEIFLSKGNTAKTEPKIIFKLDADLENIGSNLKTALNTEPLKSDMNKRYSMLEYIDLRFGNKVYNKFSK</sequence>
<dbReference type="AlphaFoldDB" id="A0A0G0R2C3"/>
<keyword evidence="1" id="KW-0812">Transmembrane</keyword>